<keyword evidence="8 10" id="KW-0694">RNA-binding</keyword>
<dbReference type="GO" id="GO:0003924">
    <property type="term" value="F:GTPase activity"/>
    <property type="evidence" value="ECO:0007669"/>
    <property type="project" value="UniProtKB-UniRule"/>
</dbReference>
<dbReference type="EC" id="3.6.1.-" evidence="10"/>
<dbReference type="InterPro" id="IPR030378">
    <property type="entry name" value="G_CP_dom"/>
</dbReference>
<evidence type="ECO:0000256" key="1">
    <source>
        <dbReference type="ARBA" id="ARBA00022490"/>
    </source>
</evidence>
<evidence type="ECO:0000259" key="12">
    <source>
        <dbReference type="PROSITE" id="PS51721"/>
    </source>
</evidence>
<evidence type="ECO:0000256" key="4">
    <source>
        <dbReference type="ARBA" id="ARBA00022730"/>
    </source>
</evidence>
<comment type="function">
    <text evidence="10">One of several proteins that assist in the late maturation steps of the functional core of the 30S ribosomal subunit. Helps release RbfA from mature subunits. May play a role in the assembly of ribosomal proteins into the subunit. Circularly permuted GTPase that catalyzes slow GTP hydrolysis, GTPase activity is stimulated by the 30S ribosomal subunit.</text>
</comment>
<dbReference type="GO" id="GO:0046872">
    <property type="term" value="F:metal ion binding"/>
    <property type="evidence" value="ECO:0007669"/>
    <property type="project" value="UniProtKB-KW"/>
</dbReference>
<dbReference type="InterPro" id="IPR027417">
    <property type="entry name" value="P-loop_NTPase"/>
</dbReference>
<dbReference type="STRING" id="1538463.B0T36_14520"/>
<reference evidence="13 14" key="1">
    <citation type="journal article" date="2016" name="Antonie Van Leeuwenhoek">
        <title>Nocardia donostiensis sp. nov., isolated from human respiratory specimens.</title>
        <authorList>
            <person name="Ercibengoa M."/>
            <person name="Bell M."/>
            <person name="Marimon J.M."/>
            <person name="Humrighouse B."/>
            <person name="Klenk H.P."/>
            <person name="Potter G."/>
            <person name="Perez-Trallero E."/>
        </authorList>
    </citation>
    <scope>NUCLEOTIDE SEQUENCE [LARGE SCALE GENOMIC DNA]</scope>
    <source>
        <strain evidence="13 14">X1655</strain>
    </source>
</reference>
<dbReference type="InterPro" id="IPR010914">
    <property type="entry name" value="RsgA_GTPase_dom"/>
</dbReference>
<dbReference type="PROSITE" id="PS51721">
    <property type="entry name" value="G_CP"/>
    <property type="match status" value="1"/>
</dbReference>
<evidence type="ECO:0000256" key="7">
    <source>
        <dbReference type="ARBA" id="ARBA00022833"/>
    </source>
</evidence>
<evidence type="ECO:0000256" key="10">
    <source>
        <dbReference type="HAMAP-Rule" id="MF_01820"/>
    </source>
</evidence>
<feature type="binding site" evidence="10">
    <location>
        <begin position="191"/>
        <end position="199"/>
    </location>
    <ligand>
        <name>GTP</name>
        <dbReference type="ChEBI" id="CHEBI:37565"/>
    </ligand>
</feature>
<dbReference type="Gene3D" id="3.40.50.300">
    <property type="entry name" value="P-loop containing nucleotide triphosphate hydrolases"/>
    <property type="match status" value="1"/>
</dbReference>
<sequence>MVDYDLLVPYGWTEAVSERYRSMISEDGFPARIVRMDRGECDVATPAGPARARCPRSDSEVSGLCTGDWVVVDEEWQVRRLLPRWSAILRSSASRTSQGQVLAANVDTVLLCIAADGDVDLARIERMLALAWESNAQPVVVLTKTDAAEYLPMDEVRAVAPGAPVLAVSATAGIGIDVLTAVLDGTVALIGSSGAGKSTLANTLLGEEVFATDAVRVTDKKGRHTTVHRELRPLPGGGTLIDTPGLRGVGLWDAADGLEKTFSDLESIAATCRFRDCAHNDEPGCAVRAAIDSGELTQRRLDSYRKLARENEWQAARTDKRLQAERDRFWRSVSKQQRRHYRERDNRR</sequence>
<dbReference type="Proteomes" id="UP000188836">
    <property type="component" value="Unassembled WGS sequence"/>
</dbReference>
<organism evidence="13 14">
    <name type="scientific">Nocardia donostiensis</name>
    <dbReference type="NCBI Taxonomy" id="1538463"/>
    <lineage>
        <taxon>Bacteria</taxon>
        <taxon>Bacillati</taxon>
        <taxon>Actinomycetota</taxon>
        <taxon>Actinomycetes</taxon>
        <taxon>Mycobacteriales</taxon>
        <taxon>Nocardiaceae</taxon>
        <taxon>Nocardia</taxon>
    </lineage>
</organism>
<dbReference type="EMBL" id="MUMY01000024">
    <property type="protein sequence ID" value="ONM46447.1"/>
    <property type="molecule type" value="Genomic_DNA"/>
</dbReference>
<keyword evidence="9 10" id="KW-0342">GTP-binding</keyword>
<keyword evidence="3 10" id="KW-0479">Metal-binding</keyword>
<keyword evidence="1 10" id="KW-0963">Cytoplasm</keyword>
<comment type="subunit">
    <text evidence="10">Monomer. Associates with 30S ribosomal subunit, binds 16S rRNA.</text>
</comment>
<evidence type="ECO:0000256" key="6">
    <source>
        <dbReference type="ARBA" id="ARBA00022801"/>
    </source>
</evidence>
<keyword evidence="6 10" id="KW-0378">Hydrolase</keyword>
<dbReference type="CDD" id="cd01854">
    <property type="entry name" value="YjeQ_EngC"/>
    <property type="match status" value="1"/>
</dbReference>
<feature type="binding site" evidence="10">
    <location>
        <position position="285"/>
    </location>
    <ligand>
        <name>Zn(2+)</name>
        <dbReference type="ChEBI" id="CHEBI:29105"/>
    </ligand>
</feature>
<keyword evidence="4 10" id="KW-0699">rRNA-binding</keyword>
<feature type="binding site" evidence="10">
    <location>
        <position position="277"/>
    </location>
    <ligand>
        <name>Zn(2+)</name>
        <dbReference type="ChEBI" id="CHEBI:29105"/>
    </ligand>
</feature>
<feature type="binding site" evidence="10">
    <location>
        <position position="272"/>
    </location>
    <ligand>
        <name>Zn(2+)</name>
        <dbReference type="ChEBI" id="CHEBI:29105"/>
    </ligand>
</feature>
<comment type="cofactor">
    <cofactor evidence="10">
        <name>Zn(2+)</name>
        <dbReference type="ChEBI" id="CHEBI:29105"/>
    </cofactor>
    <text evidence="10">Binds 1 zinc ion per subunit.</text>
</comment>
<dbReference type="Pfam" id="PF03193">
    <property type="entry name" value="RsgA_GTPase"/>
    <property type="match status" value="1"/>
</dbReference>
<evidence type="ECO:0000256" key="8">
    <source>
        <dbReference type="ARBA" id="ARBA00022884"/>
    </source>
</evidence>
<dbReference type="Gene3D" id="1.10.40.50">
    <property type="entry name" value="Probable gtpase engc, domain 3"/>
    <property type="match status" value="1"/>
</dbReference>
<accession>A0A1V2TAC1</accession>
<dbReference type="PROSITE" id="PS50936">
    <property type="entry name" value="ENGC_GTPASE"/>
    <property type="match status" value="1"/>
</dbReference>
<feature type="domain" description="CP-type G" evidence="12">
    <location>
        <begin position="96"/>
        <end position="249"/>
    </location>
</feature>
<keyword evidence="14" id="KW-1185">Reference proteome</keyword>
<evidence type="ECO:0000313" key="13">
    <source>
        <dbReference type="EMBL" id="ONM46447.1"/>
    </source>
</evidence>
<feature type="binding site" evidence="10">
    <location>
        <begin position="143"/>
        <end position="146"/>
    </location>
    <ligand>
        <name>GTP</name>
        <dbReference type="ChEBI" id="CHEBI:37565"/>
    </ligand>
</feature>
<dbReference type="GO" id="GO:0005737">
    <property type="term" value="C:cytoplasm"/>
    <property type="evidence" value="ECO:0007669"/>
    <property type="project" value="UniProtKB-SubCell"/>
</dbReference>
<feature type="domain" description="EngC GTPase" evidence="11">
    <location>
        <begin position="104"/>
        <end position="247"/>
    </location>
</feature>
<dbReference type="HAMAP" id="MF_01820">
    <property type="entry name" value="GTPase_RsgA"/>
    <property type="match status" value="1"/>
</dbReference>
<dbReference type="GO" id="GO:0005525">
    <property type="term" value="F:GTP binding"/>
    <property type="evidence" value="ECO:0007669"/>
    <property type="project" value="UniProtKB-UniRule"/>
</dbReference>
<evidence type="ECO:0000256" key="9">
    <source>
        <dbReference type="ARBA" id="ARBA00023134"/>
    </source>
</evidence>
<comment type="similarity">
    <text evidence="10">Belongs to the TRAFAC class YlqF/YawG GTPase family. RsgA subfamily.</text>
</comment>
<dbReference type="GO" id="GO:0042274">
    <property type="term" value="P:ribosomal small subunit biogenesis"/>
    <property type="evidence" value="ECO:0007669"/>
    <property type="project" value="UniProtKB-UniRule"/>
</dbReference>
<keyword evidence="5 10" id="KW-0547">Nucleotide-binding</keyword>
<dbReference type="PANTHER" id="PTHR32120">
    <property type="entry name" value="SMALL RIBOSOMAL SUBUNIT BIOGENESIS GTPASE RSGA"/>
    <property type="match status" value="1"/>
</dbReference>
<protein>
    <recommendedName>
        <fullName evidence="10">Small ribosomal subunit biogenesis GTPase RsgA</fullName>
        <ecNumber evidence="10">3.6.1.-</ecNumber>
    </recommendedName>
</protein>
<dbReference type="SUPFAM" id="SSF52540">
    <property type="entry name" value="P-loop containing nucleoside triphosphate hydrolases"/>
    <property type="match status" value="1"/>
</dbReference>
<evidence type="ECO:0000313" key="14">
    <source>
        <dbReference type="Proteomes" id="UP000188836"/>
    </source>
</evidence>
<dbReference type="PANTHER" id="PTHR32120:SF10">
    <property type="entry name" value="SMALL RIBOSOMAL SUBUNIT BIOGENESIS GTPASE RSGA"/>
    <property type="match status" value="1"/>
</dbReference>
<dbReference type="InterPro" id="IPR004881">
    <property type="entry name" value="Ribosome_biogen_GTPase_RsgA"/>
</dbReference>
<keyword evidence="2 10" id="KW-0690">Ribosome biogenesis</keyword>
<name>A0A1V2TAC1_9NOCA</name>
<comment type="caution">
    <text evidence="13">The sequence shown here is derived from an EMBL/GenBank/DDBJ whole genome shotgun (WGS) entry which is preliminary data.</text>
</comment>
<evidence type="ECO:0000256" key="2">
    <source>
        <dbReference type="ARBA" id="ARBA00022517"/>
    </source>
</evidence>
<feature type="binding site" evidence="10">
    <location>
        <position position="279"/>
    </location>
    <ligand>
        <name>Zn(2+)</name>
        <dbReference type="ChEBI" id="CHEBI:29105"/>
    </ligand>
</feature>
<comment type="subcellular location">
    <subcellularLocation>
        <location evidence="10">Cytoplasm</location>
    </subcellularLocation>
</comment>
<keyword evidence="7 10" id="KW-0862">Zinc</keyword>
<proteinExistence type="inferred from homology"/>
<dbReference type="NCBIfam" id="TIGR00157">
    <property type="entry name" value="ribosome small subunit-dependent GTPase A"/>
    <property type="match status" value="1"/>
</dbReference>
<evidence type="ECO:0000256" key="3">
    <source>
        <dbReference type="ARBA" id="ARBA00022723"/>
    </source>
</evidence>
<evidence type="ECO:0000259" key="11">
    <source>
        <dbReference type="PROSITE" id="PS50936"/>
    </source>
</evidence>
<dbReference type="GO" id="GO:0019843">
    <property type="term" value="F:rRNA binding"/>
    <property type="evidence" value="ECO:0007669"/>
    <property type="project" value="UniProtKB-KW"/>
</dbReference>
<evidence type="ECO:0000256" key="5">
    <source>
        <dbReference type="ARBA" id="ARBA00022741"/>
    </source>
</evidence>
<gene>
    <name evidence="10" type="primary">rsgA</name>
    <name evidence="13" type="ORF">B0T46_22675</name>
</gene>
<dbReference type="AlphaFoldDB" id="A0A1V2TAC1"/>
<dbReference type="RefSeq" id="WP_077120746.1">
    <property type="nucleotide sequence ID" value="NZ_MUMY01000024.1"/>
</dbReference>